<accession>A0ABU2FZR0</accession>
<evidence type="ECO:0000313" key="4">
    <source>
        <dbReference type="Proteomes" id="UP001254813"/>
    </source>
</evidence>
<gene>
    <name evidence="3" type="ORF">NDI79_07560</name>
</gene>
<evidence type="ECO:0000256" key="2">
    <source>
        <dbReference type="SAM" id="Phobius"/>
    </source>
</evidence>
<dbReference type="EMBL" id="JAMQOQ010000002">
    <property type="protein sequence ID" value="MDS0294025.1"/>
    <property type="molecule type" value="Genomic_DNA"/>
</dbReference>
<reference evidence="3 4" key="1">
    <citation type="submission" date="2022-06" db="EMBL/GenBank/DDBJ databases">
        <title>Halogeometricum sp. a new haloarchaeum isolate from saline soil.</title>
        <authorList>
            <person name="Strakova D."/>
            <person name="Galisteo C."/>
            <person name="Sanchez-Porro C."/>
            <person name="Ventosa A."/>
        </authorList>
    </citation>
    <scope>NUCLEOTIDE SEQUENCE [LARGE SCALE GENOMIC DNA]</scope>
    <source>
        <strain evidence="4">S3BR25-2</strain>
    </source>
</reference>
<dbReference type="PANTHER" id="PTHR34351">
    <property type="entry name" value="SLR1927 PROTEIN-RELATED"/>
    <property type="match status" value="1"/>
</dbReference>
<dbReference type="Proteomes" id="UP001254813">
    <property type="component" value="Unassembled WGS sequence"/>
</dbReference>
<evidence type="ECO:0000313" key="3">
    <source>
        <dbReference type="EMBL" id="MDS0294025.1"/>
    </source>
</evidence>
<organism evidence="3 4">
    <name type="scientific">Halogeometricum luteum</name>
    <dbReference type="NCBI Taxonomy" id="2950537"/>
    <lineage>
        <taxon>Archaea</taxon>
        <taxon>Methanobacteriati</taxon>
        <taxon>Methanobacteriota</taxon>
        <taxon>Stenosarchaea group</taxon>
        <taxon>Halobacteria</taxon>
        <taxon>Halobacteriales</taxon>
        <taxon>Haloferacaceae</taxon>
        <taxon>Halogeometricum</taxon>
    </lineage>
</organism>
<sequence>MRLTRRGYAVCAVVAVGFALGLRFGPRALNALVLPTGVALAAALLQVRLAATPTVERTLPADGFPDETGEVTLSFDVDRPYPARVVDSLPPGVDGDAEADALVGGDPVSYEVTYRSRGEHRLGPVAVVATDVLGLAERELVASGTDAVLVFPRVRRLSSGARNDLWALHDAEFSSRREEFDRLREYVRGDSLRDVHWKSSAKRGDLIVKEFVAESDASAIRIAAGGARGADDEMAEAAATLCLAFVRSGVPVTLSTPSGVVEAAAGDDAPLLGHLARAEAGPVPDEGADVVVRANESATHVRFGDTETTFDRLVVDESAPSVDPDGRRTPPAAESADERSEEAVA</sequence>
<keyword evidence="4" id="KW-1185">Reference proteome</keyword>
<comment type="caution">
    <text evidence="3">The sequence shown here is derived from an EMBL/GenBank/DDBJ whole genome shotgun (WGS) entry which is preliminary data.</text>
</comment>
<protein>
    <submittedName>
        <fullName evidence="3">DUF58 domain-containing protein</fullName>
    </submittedName>
</protein>
<feature type="region of interest" description="Disordered" evidence="1">
    <location>
        <begin position="312"/>
        <end position="345"/>
    </location>
</feature>
<keyword evidence="2" id="KW-0812">Transmembrane</keyword>
<feature type="transmembrane region" description="Helical" evidence="2">
    <location>
        <begin position="7"/>
        <end position="25"/>
    </location>
</feature>
<proteinExistence type="predicted"/>
<dbReference type="RefSeq" id="WP_310927877.1">
    <property type="nucleotide sequence ID" value="NZ_JAMQOQ010000002.1"/>
</dbReference>
<evidence type="ECO:0000256" key="1">
    <source>
        <dbReference type="SAM" id="MobiDB-lite"/>
    </source>
</evidence>
<keyword evidence="2" id="KW-1133">Transmembrane helix</keyword>
<keyword evidence="2" id="KW-0472">Membrane</keyword>
<name>A0ABU2FZR0_9EURY</name>
<feature type="compositionally biased region" description="Basic and acidic residues" evidence="1">
    <location>
        <begin position="336"/>
        <end position="345"/>
    </location>
</feature>
<dbReference type="PANTHER" id="PTHR34351:SF1">
    <property type="entry name" value="SLR1927 PROTEIN"/>
    <property type="match status" value="1"/>
</dbReference>